<evidence type="ECO:0000256" key="2">
    <source>
        <dbReference type="ARBA" id="ARBA00022723"/>
    </source>
</evidence>
<name>A0A1J6JHU9_NICAT</name>
<evidence type="ECO:0000313" key="6">
    <source>
        <dbReference type="EMBL" id="OIT06537.1"/>
    </source>
</evidence>
<dbReference type="GO" id="GO:0009570">
    <property type="term" value="C:chloroplast stroma"/>
    <property type="evidence" value="ECO:0007669"/>
    <property type="project" value="TreeGrafter"/>
</dbReference>
<dbReference type="InterPro" id="IPR004294">
    <property type="entry name" value="Carotenoid_Oase"/>
</dbReference>
<protein>
    <submittedName>
        <fullName evidence="6">Carotenoid 9,10(9',10')-cleavage dioxygenase 1</fullName>
    </submittedName>
</protein>
<dbReference type="AlphaFoldDB" id="A0A1J6JHU9"/>
<dbReference type="KEGG" id="nau:109223018"/>
<dbReference type="OrthoDB" id="1069523at2759"/>
<proteinExistence type="inferred from homology"/>
<dbReference type="GO" id="GO:0046872">
    <property type="term" value="F:metal ion binding"/>
    <property type="evidence" value="ECO:0007669"/>
    <property type="project" value="UniProtKB-KW"/>
</dbReference>
<feature type="binding site" evidence="5">
    <location>
        <position position="262"/>
    </location>
    <ligand>
        <name>Fe cation</name>
        <dbReference type="ChEBI" id="CHEBI:24875"/>
        <note>catalytic</note>
    </ligand>
</feature>
<keyword evidence="3 6" id="KW-0560">Oxidoreductase</keyword>
<evidence type="ECO:0000256" key="5">
    <source>
        <dbReference type="PIRSR" id="PIRSR604294-1"/>
    </source>
</evidence>
<organism evidence="6 7">
    <name type="scientific">Nicotiana attenuata</name>
    <name type="common">Coyote tobacco</name>
    <dbReference type="NCBI Taxonomy" id="49451"/>
    <lineage>
        <taxon>Eukaryota</taxon>
        <taxon>Viridiplantae</taxon>
        <taxon>Streptophyta</taxon>
        <taxon>Embryophyta</taxon>
        <taxon>Tracheophyta</taxon>
        <taxon>Spermatophyta</taxon>
        <taxon>Magnoliopsida</taxon>
        <taxon>eudicotyledons</taxon>
        <taxon>Gunneridae</taxon>
        <taxon>Pentapetalae</taxon>
        <taxon>asterids</taxon>
        <taxon>lamiids</taxon>
        <taxon>Solanales</taxon>
        <taxon>Solanaceae</taxon>
        <taxon>Nicotianoideae</taxon>
        <taxon>Nicotianeae</taxon>
        <taxon>Nicotiana</taxon>
    </lineage>
</organism>
<gene>
    <name evidence="6" type="primary">CCD1_3</name>
    <name evidence="6" type="ORF">A4A49_17111</name>
</gene>
<dbReference type="PANTHER" id="PTHR10543:SF143">
    <property type="entry name" value="CAROTENOID 9,10(9',10')-CLEAVAGE DIOXYGENASE 1-LIKE ISOFORM X1"/>
    <property type="match status" value="1"/>
</dbReference>
<evidence type="ECO:0000313" key="7">
    <source>
        <dbReference type="Proteomes" id="UP000187609"/>
    </source>
</evidence>
<evidence type="ECO:0000256" key="4">
    <source>
        <dbReference type="ARBA" id="ARBA00023004"/>
    </source>
</evidence>
<accession>A0A1J6JHU9</accession>
<comment type="similarity">
    <text evidence="1">Belongs to the carotenoid oxygenase family.</text>
</comment>
<sequence>MTFCSYTFQVNCSYQRPSIPSKVQDVKVSISSALNPLSRDLVHFPIVAADIPKAIKETSFKLLDAFVDLVFEFVDQPLLPSQSNFAPVEEIGEAVLVTTVEGKIPDDFPEGVYIRNGSNPLFGGLKSTKSIFGKSSHVWIEGEGMLHALYFTKEKGRGTWNIFYNNKHVRTDTFKMEKDGKKPGFLPAIEGDSPAILVAYILNGLRFGMENKYLSNTNIFEHSKKYYSIAENHMPQEIDISSLETLGNWNIDGAWDRPFTSHPKKAPGTGELVIMGIYPRKPYFELGVISADGKKMVHKVDLKFNRCSLCHEIGVTQKYNVIMDFPLTIDINRLFMGDSLIKYDKDGYARIGVMPRYGDANSVKWFEVQPCCVLHLVNCFEDNDEVVVRACRASESVLPRQQSFKGSKEISSAENNNEYSDEPFFVHVCEWRLNMRTGEVKEKNATTEFSMEFPMINEKFVGLRNKFGYLQVVDLEASSISEGLAKYGGLAKLHFQEYEELVEVEYHMFPKGTFCSGATFVPKTQGTDEDDGWVVTFTHNETTNVSQVYVVDAKSFATQPVAIITLSSRVPYGFHGAFMPL</sequence>
<feature type="binding site" evidence="5">
    <location>
        <position position="575"/>
    </location>
    <ligand>
        <name>Fe cation</name>
        <dbReference type="ChEBI" id="CHEBI:24875"/>
        <note>catalytic</note>
    </ligand>
</feature>
<keyword evidence="4 5" id="KW-0408">Iron</keyword>
<dbReference type="PANTHER" id="PTHR10543">
    <property type="entry name" value="BETA-CAROTENE DIOXYGENASE"/>
    <property type="match status" value="1"/>
</dbReference>
<evidence type="ECO:0000256" key="1">
    <source>
        <dbReference type="ARBA" id="ARBA00006787"/>
    </source>
</evidence>
<dbReference type="SMR" id="A0A1J6JHU9"/>
<dbReference type="EMBL" id="MJEQ01037184">
    <property type="protein sequence ID" value="OIT06537.1"/>
    <property type="molecule type" value="Genomic_DNA"/>
</dbReference>
<dbReference type="GO" id="GO:0010436">
    <property type="term" value="F:carotenoid dioxygenase activity"/>
    <property type="evidence" value="ECO:0007669"/>
    <property type="project" value="TreeGrafter"/>
</dbReference>
<comment type="caution">
    <text evidence="6">The sequence shown here is derived from an EMBL/GenBank/DDBJ whole genome shotgun (WGS) entry which is preliminary data.</text>
</comment>
<feature type="binding site" evidence="5">
    <location>
        <position position="311"/>
    </location>
    <ligand>
        <name>Fe cation</name>
        <dbReference type="ChEBI" id="CHEBI:24875"/>
        <note>catalytic</note>
    </ligand>
</feature>
<keyword evidence="2 5" id="KW-0479">Metal-binding</keyword>
<dbReference type="Proteomes" id="UP000187609">
    <property type="component" value="Unassembled WGS sequence"/>
</dbReference>
<evidence type="ECO:0000256" key="3">
    <source>
        <dbReference type="ARBA" id="ARBA00022964"/>
    </source>
</evidence>
<reference evidence="6" key="1">
    <citation type="submission" date="2016-11" db="EMBL/GenBank/DDBJ databases">
        <title>The genome of Nicotiana attenuata.</title>
        <authorList>
            <person name="Xu S."/>
            <person name="Brockmoeller T."/>
            <person name="Gaquerel E."/>
            <person name="Navarro A."/>
            <person name="Kuhl H."/>
            <person name="Gase K."/>
            <person name="Ling Z."/>
            <person name="Zhou W."/>
            <person name="Kreitzer C."/>
            <person name="Stanke M."/>
            <person name="Tang H."/>
            <person name="Lyons E."/>
            <person name="Pandey P."/>
            <person name="Pandey S.P."/>
            <person name="Timmermann B."/>
            <person name="Baldwin I.T."/>
        </authorList>
    </citation>
    <scope>NUCLEOTIDE SEQUENCE [LARGE SCALE GENOMIC DNA]</scope>
    <source>
        <strain evidence="6">UT</strain>
    </source>
</reference>
<keyword evidence="7" id="KW-1185">Reference proteome</keyword>
<feature type="binding site" evidence="5">
    <location>
        <position position="375"/>
    </location>
    <ligand>
        <name>Fe cation</name>
        <dbReference type="ChEBI" id="CHEBI:24875"/>
        <note>catalytic</note>
    </ligand>
</feature>
<dbReference type="Pfam" id="PF03055">
    <property type="entry name" value="RPE65"/>
    <property type="match status" value="1"/>
</dbReference>
<dbReference type="OMA" id="WDINGEW"/>
<comment type="cofactor">
    <cofactor evidence="5">
        <name>Fe(2+)</name>
        <dbReference type="ChEBI" id="CHEBI:29033"/>
    </cofactor>
    <text evidence="5">Binds 1 Fe(2+) ion per subunit.</text>
</comment>
<keyword evidence="3 6" id="KW-0223">Dioxygenase</keyword>
<dbReference type="GO" id="GO:0016121">
    <property type="term" value="P:carotene catabolic process"/>
    <property type="evidence" value="ECO:0007669"/>
    <property type="project" value="TreeGrafter"/>
</dbReference>
<dbReference type="GeneID" id="109223018"/>
<dbReference type="Gramene" id="OIT06537">
    <property type="protein sequence ID" value="OIT06537"/>
    <property type="gene ID" value="A4A49_17111"/>
</dbReference>